<evidence type="ECO:0000256" key="2">
    <source>
        <dbReference type="ARBA" id="ARBA00022723"/>
    </source>
</evidence>
<keyword evidence="6" id="KW-0539">Nucleus</keyword>
<comment type="caution">
    <text evidence="10">The sequence shown here is derived from an EMBL/GenBank/DDBJ whole genome shotgun (WGS) entry which is preliminary data.</text>
</comment>
<keyword evidence="3" id="KW-0677">Repeat</keyword>
<evidence type="ECO:0000256" key="8">
    <source>
        <dbReference type="SAM" id="MobiDB-lite"/>
    </source>
</evidence>
<comment type="subcellular location">
    <subcellularLocation>
        <location evidence="1">Nucleus</location>
    </subcellularLocation>
</comment>
<dbReference type="PANTHER" id="PTHR40626:SF30">
    <property type="entry name" value="FINGER DOMAIN PROTEIN, PUTATIVE (AFU_ORTHOLOGUE AFUA_4G13600)-RELATED"/>
    <property type="match status" value="1"/>
</dbReference>
<keyword evidence="2" id="KW-0479">Metal-binding</keyword>
<dbReference type="VEuPathDB" id="FungiDB:jhhlp_007598"/>
<dbReference type="PROSITE" id="PS00028">
    <property type="entry name" value="ZINC_FINGER_C2H2_1"/>
    <property type="match status" value="1"/>
</dbReference>
<sequence length="427" mass="46033">MDQQGYPYGHHGVNASLPSLPPHPGHAIAGPSARPFSNNVAGDGPVPIKYTPVTGRVSKALKGVPVHTCNDCNPPRTFTRNEHLKRHQLSHKNPSHECKIPGCGRKFHRKDLLDRHEQKHEQESQRSLRGGNLHSPRRRSTHSPAVSGLGIRHSPYPSMSGAASHSYGGSAIYNGSSTPLANHHAVYGSQSSPGNIDPPTPLSPPNSSGTDSYGRPLSQRQSFGNSNYVFSTPMSHQLPVIHHQPINPPNNPMNLGNYPDHRAPRRPSLHLSFLTPSDGHSGPMASHEASGIPSSASSTYSNGSDLTRSNRSTARSSSDEWVDPSGFLSPSPMPPSHNSSIQLLSPVSMDTAFPTSGSSSPSTRLSMESMDYQSSLSYASPRPISRTGHAMYGSLENNPVNNMYSNDPIMMDTRQQPIGSLVRICLS</sequence>
<dbReference type="InterPro" id="IPR051059">
    <property type="entry name" value="VerF-like"/>
</dbReference>
<dbReference type="OrthoDB" id="6077919at2759"/>
<dbReference type="InParanoid" id="A0A2N3N013"/>
<reference evidence="10 11" key="1">
    <citation type="journal article" date="2017" name="G3 (Bethesda)">
        <title>First Draft Genome Sequence of the Pathogenic Fungus Lomentospora prolificans (Formerly Scedosporium prolificans).</title>
        <authorList>
            <person name="Luo R."/>
            <person name="Zimin A."/>
            <person name="Workman R."/>
            <person name="Fan Y."/>
            <person name="Pertea G."/>
            <person name="Grossman N."/>
            <person name="Wear M.P."/>
            <person name="Jia B."/>
            <person name="Miller H."/>
            <person name="Casadevall A."/>
            <person name="Timp W."/>
            <person name="Zhang S.X."/>
            <person name="Salzberg S.L."/>
        </authorList>
    </citation>
    <scope>NUCLEOTIDE SEQUENCE [LARGE SCALE GENOMIC DNA]</scope>
    <source>
        <strain evidence="10 11">JHH-5317</strain>
    </source>
</reference>
<accession>A0A2N3N013</accession>
<dbReference type="GO" id="GO:0005634">
    <property type="term" value="C:nucleus"/>
    <property type="evidence" value="ECO:0007669"/>
    <property type="project" value="UniProtKB-SubCell"/>
</dbReference>
<dbReference type="GO" id="GO:0000981">
    <property type="term" value="F:DNA-binding transcription factor activity, RNA polymerase II-specific"/>
    <property type="evidence" value="ECO:0007669"/>
    <property type="project" value="InterPro"/>
</dbReference>
<evidence type="ECO:0000313" key="10">
    <source>
        <dbReference type="EMBL" id="PKS05769.1"/>
    </source>
</evidence>
<dbReference type="EMBL" id="NLAX01001139">
    <property type="protein sequence ID" value="PKS05769.1"/>
    <property type="molecule type" value="Genomic_DNA"/>
</dbReference>
<organism evidence="10 11">
    <name type="scientific">Lomentospora prolificans</name>
    <dbReference type="NCBI Taxonomy" id="41688"/>
    <lineage>
        <taxon>Eukaryota</taxon>
        <taxon>Fungi</taxon>
        <taxon>Dikarya</taxon>
        <taxon>Ascomycota</taxon>
        <taxon>Pezizomycotina</taxon>
        <taxon>Sordariomycetes</taxon>
        <taxon>Hypocreomycetidae</taxon>
        <taxon>Microascales</taxon>
        <taxon>Microascaceae</taxon>
        <taxon>Lomentospora</taxon>
    </lineage>
</organism>
<feature type="compositionally biased region" description="Polar residues" evidence="8">
    <location>
        <begin position="292"/>
        <end position="306"/>
    </location>
</feature>
<keyword evidence="4 7" id="KW-0863">Zinc-finger</keyword>
<dbReference type="PROSITE" id="PS50157">
    <property type="entry name" value="ZINC_FINGER_C2H2_2"/>
    <property type="match status" value="1"/>
</dbReference>
<dbReference type="GO" id="GO:0000978">
    <property type="term" value="F:RNA polymerase II cis-regulatory region sequence-specific DNA binding"/>
    <property type="evidence" value="ECO:0007669"/>
    <property type="project" value="InterPro"/>
</dbReference>
<keyword evidence="11" id="KW-1185">Reference proteome</keyword>
<keyword evidence="5" id="KW-0862">Zinc</keyword>
<name>A0A2N3N013_9PEZI</name>
<protein>
    <recommendedName>
        <fullName evidence="9">C2H2-type domain-containing protein</fullName>
    </recommendedName>
</protein>
<evidence type="ECO:0000256" key="5">
    <source>
        <dbReference type="ARBA" id="ARBA00022833"/>
    </source>
</evidence>
<feature type="region of interest" description="Disordered" evidence="8">
    <location>
        <begin position="84"/>
        <end position="164"/>
    </location>
</feature>
<feature type="compositionally biased region" description="Polar residues" evidence="8">
    <location>
        <begin position="218"/>
        <end position="235"/>
    </location>
</feature>
<dbReference type="GO" id="GO:0000785">
    <property type="term" value="C:chromatin"/>
    <property type="evidence" value="ECO:0007669"/>
    <property type="project" value="TreeGrafter"/>
</dbReference>
<feature type="compositionally biased region" description="Basic and acidic residues" evidence="8">
    <location>
        <begin position="110"/>
        <end position="126"/>
    </location>
</feature>
<evidence type="ECO:0000259" key="9">
    <source>
        <dbReference type="PROSITE" id="PS50157"/>
    </source>
</evidence>
<proteinExistence type="predicted"/>
<dbReference type="Proteomes" id="UP000233524">
    <property type="component" value="Unassembled WGS sequence"/>
</dbReference>
<dbReference type="GO" id="GO:0008270">
    <property type="term" value="F:zinc ion binding"/>
    <property type="evidence" value="ECO:0007669"/>
    <property type="project" value="UniProtKB-KW"/>
</dbReference>
<feature type="region of interest" description="Disordered" evidence="8">
    <location>
        <begin position="183"/>
        <end position="342"/>
    </location>
</feature>
<feature type="domain" description="C2H2-type" evidence="9">
    <location>
        <begin position="96"/>
        <end position="125"/>
    </location>
</feature>
<evidence type="ECO:0000256" key="6">
    <source>
        <dbReference type="ARBA" id="ARBA00023242"/>
    </source>
</evidence>
<gene>
    <name evidence="10" type="ORF">jhhlp_007598</name>
</gene>
<dbReference type="SMART" id="SM00355">
    <property type="entry name" value="ZnF_C2H2"/>
    <property type="match status" value="2"/>
</dbReference>
<dbReference type="SUPFAM" id="SSF57667">
    <property type="entry name" value="beta-beta-alpha zinc fingers"/>
    <property type="match status" value="1"/>
</dbReference>
<dbReference type="PANTHER" id="PTHR40626">
    <property type="entry name" value="MIP31509P"/>
    <property type="match status" value="1"/>
</dbReference>
<feature type="compositionally biased region" description="Low complexity" evidence="8">
    <location>
        <begin position="307"/>
        <end position="316"/>
    </location>
</feature>
<dbReference type="STRING" id="41688.A0A2N3N013"/>
<dbReference type="Pfam" id="PF00096">
    <property type="entry name" value="zf-C2H2"/>
    <property type="match status" value="1"/>
</dbReference>
<feature type="region of interest" description="Disordered" evidence="8">
    <location>
        <begin position="1"/>
        <end position="27"/>
    </location>
</feature>
<dbReference type="Gene3D" id="3.30.160.60">
    <property type="entry name" value="Classic Zinc Finger"/>
    <property type="match status" value="1"/>
</dbReference>
<dbReference type="InterPro" id="IPR013087">
    <property type="entry name" value="Znf_C2H2_type"/>
</dbReference>
<dbReference type="InterPro" id="IPR036236">
    <property type="entry name" value="Znf_C2H2_sf"/>
</dbReference>
<evidence type="ECO:0000313" key="11">
    <source>
        <dbReference type="Proteomes" id="UP000233524"/>
    </source>
</evidence>
<evidence type="ECO:0000256" key="3">
    <source>
        <dbReference type="ARBA" id="ARBA00022737"/>
    </source>
</evidence>
<evidence type="ECO:0000256" key="1">
    <source>
        <dbReference type="ARBA" id="ARBA00004123"/>
    </source>
</evidence>
<dbReference type="AlphaFoldDB" id="A0A2N3N013"/>
<evidence type="ECO:0000256" key="7">
    <source>
        <dbReference type="PROSITE-ProRule" id="PRU00042"/>
    </source>
</evidence>
<evidence type="ECO:0000256" key="4">
    <source>
        <dbReference type="ARBA" id="ARBA00022771"/>
    </source>
</evidence>